<dbReference type="EMBL" id="JAVRFA010000255">
    <property type="protein sequence ID" value="MDT0399992.1"/>
    <property type="molecule type" value="Genomic_DNA"/>
</dbReference>
<reference evidence="10" key="1">
    <citation type="submission" date="2023-07" db="EMBL/GenBank/DDBJ databases">
        <title>30 novel species of actinomycetes from the DSMZ collection.</title>
        <authorList>
            <person name="Nouioui I."/>
        </authorList>
    </citation>
    <scope>NUCLEOTIDE SEQUENCE [LARGE SCALE GENOMIC DNA]</scope>
    <source>
        <strain evidence="10">DSM 41636</strain>
    </source>
</reference>
<dbReference type="PANTHER" id="PTHR33406">
    <property type="entry name" value="MEMBRANE PROTEIN MJ1562-RELATED"/>
    <property type="match status" value="1"/>
</dbReference>
<name>A0ABU2Q6E0_9ACTN</name>
<dbReference type="Gene3D" id="1.20.1640.10">
    <property type="entry name" value="Multidrug efflux transporter AcrB transmembrane domain"/>
    <property type="match status" value="1"/>
</dbReference>
<comment type="caution">
    <text evidence="9">The sequence shown here is derived from an EMBL/GenBank/DDBJ whole genome shotgun (WGS) entry which is preliminary data.</text>
</comment>
<evidence type="ECO:0000256" key="3">
    <source>
        <dbReference type="ARBA" id="ARBA00022475"/>
    </source>
</evidence>
<evidence type="ECO:0000256" key="2">
    <source>
        <dbReference type="ARBA" id="ARBA00010157"/>
    </source>
</evidence>
<protein>
    <submittedName>
        <fullName evidence="9">MMPL family transporter</fullName>
    </submittedName>
</protein>
<comment type="similarity">
    <text evidence="2">Belongs to the resistance-nodulation-cell division (RND) (TC 2.A.6) family. MmpL subfamily.</text>
</comment>
<keyword evidence="6 7" id="KW-0472">Membrane</keyword>
<evidence type="ECO:0000256" key="6">
    <source>
        <dbReference type="ARBA" id="ARBA00023136"/>
    </source>
</evidence>
<evidence type="ECO:0000256" key="7">
    <source>
        <dbReference type="SAM" id="Phobius"/>
    </source>
</evidence>
<dbReference type="InterPro" id="IPR004869">
    <property type="entry name" value="MMPL_dom"/>
</dbReference>
<proteinExistence type="inferred from homology"/>
<feature type="transmembrane region" description="Helical" evidence="7">
    <location>
        <begin position="53"/>
        <end position="74"/>
    </location>
</feature>
<keyword evidence="4 7" id="KW-0812">Transmembrane</keyword>
<dbReference type="Proteomes" id="UP001183881">
    <property type="component" value="Unassembled WGS sequence"/>
</dbReference>
<dbReference type="Pfam" id="PF03176">
    <property type="entry name" value="MMPL"/>
    <property type="match status" value="1"/>
</dbReference>
<feature type="transmembrane region" description="Helical" evidence="7">
    <location>
        <begin position="86"/>
        <end position="109"/>
    </location>
</feature>
<feature type="transmembrane region" description="Helical" evidence="7">
    <location>
        <begin position="121"/>
        <end position="146"/>
    </location>
</feature>
<evidence type="ECO:0000256" key="4">
    <source>
        <dbReference type="ARBA" id="ARBA00022692"/>
    </source>
</evidence>
<evidence type="ECO:0000313" key="10">
    <source>
        <dbReference type="Proteomes" id="UP001183881"/>
    </source>
</evidence>
<organism evidence="9 10">
    <name type="scientific">Streptomyces edwardsiae</name>
    <dbReference type="NCBI Taxonomy" id="3075527"/>
    <lineage>
        <taxon>Bacteria</taxon>
        <taxon>Bacillati</taxon>
        <taxon>Actinomycetota</taxon>
        <taxon>Actinomycetes</taxon>
        <taxon>Kitasatosporales</taxon>
        <taxon>Streptomycetaceae</taxon>
        <taxon>Streptomyces</taxon>
    </lineage>
</organism>
<evidence type="ECO:0000256" key="1">
    <source>
        <dbReference type="ARBA" id="ARBA00004651"/>
    </source>
</evidence>
<gene>
    <name evidence="9" type="ORF">RM705_35620</name>
</gene>
<feature type="transmembrane region" description="Helical" evidence="7">
    <location>
        <begin position="27"/>
        <end position="46"/>
    </location>
</feature>
<dbReference type="InterPro" id="IPR050545">
    <property type="entry name" value="Mycobact_MmpL"/>
</dbReference>
<evidence type="ECO:0000259" key="8">
    <source>
        <dbReference type="Pfam" id="PF03176"/>
    </source>
</evidence>
<keyword evidence="10" id="KW-1185">Reference proteome</keyword>
<comment type="subcellular location">
    <subcellularLocation>
        <location evidence="1">Cell membrane</location>
        <topology evidence="1">Multi-pass membrane protein</topology>
    </subcellularLocation>
</comment>
<evidence type="ECO:0000256" key="5">
    <source>
        <dbReference type="ARBA" id="ARBA00022989"/>
    </source>
</evidence>
<feature type="non-terminal residue" evidence="9">
    <location>
        <position position="155"/>
    </location>
</feature>
<dbReference type="SUPFAM" id="SSF82866">
    <property type="entry name" value="Multidrug efflux transporter AcrB transmembrane domain"/>
    <property type="match status" value="1"/>
</dbReference>
<dbReference type="PANTHER" id="PTHR33406:SF6">
    <property type="entry name" value="MEMBRANE PROTEIN YDGH-RELATED"/>
    <property type="match status" value="1"/>
</dbReference>
<keyword evidence="5 7" id="KW-1133">Transmembrane helix</keyword>
<feature type="domain" description="Membrane transport protein MMPL" evidence="8">
    <location>
        <begin position="3"/>
        <end position="147"/>
    </location>
</feature>
<dbReference type="RefSeq" id="WP_311649514.1">
    <property type="nucleotide sequence ID" value="NZ_JAVRFA010000255.1"/>
</dbReference>
<sequence length="155" mass="16257">VLERAQIESTGLASLSQRHVDQTWRDFALFGVVAVAAVLLVLIVMLRSLVAPLLMIAAVVLSFGAAAGLSTLIWQHLIGLSLDWSVVPVSFMALVAVGADYSMLFAARIREESHSGVISGIIRGFGSTGSVITTAGVVFAITMFALTSGTVLNLV</sequence>
<feature type="non-terminal residue" evidence="9">
    <location>
        <position position="1"/>
    </location>
</feature>
<keyword evidence="3" id="KW-1003">Cell membrane</keyword>
<evidence type="ECO:0000313" key="9">
    <source>
        <dbReference type="EMBL" id="MDT0399992.1"/>
    </source>
</evidence>
<accession>A0ABU2Q6E0</accession>